<keyword evidence="1" id="KW-0732">Signal</keyword>
<protein>
    <submittedName>
        <fullName evidence="2">Uncharacterized protein</fullName>
    </submittedName>
</protein>
<name>A0A840KCK5_9FLAO</name>
<dbReference type="AlphaFoldDB" id="A0A840KCK5"/>
<dbReference type="EMBL" id="JACHLE010000001">
    <property type="protein sequence ID" value="MBB4805263.1"/>
    <property type="molecule type" value="Genomic_DNA"/>
</dbReference>
<reference evidence="2 3" key="1">
    <citation type="submission" date="2020-08" db="EMBL/GenBank/DDBJ databases">
        <title>Functional genomics of gut bacteria from endangered species of beetles.</title>
        <authorList>
            <person name="Carlos-Shanley C."/>
        </authorList>
    </citation>
    <scope>NUCLEOTIDE SEQUENCE [LARGE SCALE GENOMIC DNA]</scope>
    <source>
        <strain evidence="2 3">S00151</strain>
    </source>
</reference>
<feature type="signal peptide" evidence="1">
    <location>
        <begin position="1"/>
        <end position="21"/>
    </location>
</feature>
<accession>A0A840KCK5</accession>
<evidence type="ECO:0000313" key="3">
    <source>
        <dbReference type="Proteomes" id="UP000592180"/>
    </source>
</evidence>
<dbReference type="RefSeq" id="WP_228460909.1">
    <property type="nucleotide sequence ID" value="NZ_JACHLE010000001.1"/>
</dbReference>
<organism evidence="2 3">
    <name type="scientific">Chryseobacterium defluvii</name>
    <dbReference type="NCBI Taxonomy" id="160396"/>
    <lineage>
        <taxon>Bacteria</taxon>
        <taxon>Pseudomonadati</taxon>
        <taxon>Bacteroidota</taxon>
        <taxon>Flavobacteriia</taxon>
        <taxon>Flavobacteriales</taxon>
        <taxon>Weeksellaceae</taxon>
        <taxon>Chryseobacterium group</taxon>
        <taxon>Chryseobacterium</taxon>
    </lineage>
</organism>
<sequence>MKKNKLIYGVLFCLAVSLTNAQIAVGKANVNGVSTILDFANEAGNTKGIVVPAVDNLPSGPTGSDNGMFLFDRSDRKFKVFENNIWKDLSDPGNASSLAVNPTAETGQKVIIGSASTSANGVVVLESADKAMILPFISNPHQIVKSPYPGMMCYDPVSKALAVFDGNVWSYWK</sequence>
<keyword evidence="3" id="KW-1185">Reference proteome</keyword>
<gene>
    <name evidence="2" type="ORF">HNP38_000535</name>
</gene>
<proteinExistence type="predicted"/>
<feature type="chain" id="PRO_5032540765" evidence="1">
    <location>
        <begin position="22"/>
        <end position="173"/>
    </location>
</feature>
<evidence type="ECO:0000313" key="2">
    <source>
        <dbReference type="EMBL" id="MBB4805263.1"/>
    </source>
</evidence>
<dbReference type="Proteomes" id="UP000592180">
    <property type="component" value="Unassembled WGS sequence"/>
</dbReference>
<comment type="caution">
    <text evidence="2">The sequence shown here is derived from an EMBL/GenBank/DDBJ whole genome shotgun (WGS) entry which is preliminary data.</text>
</comment>
<evidence type="ECO:0000256" key="1">
    <source>
        <dbReference type="SAM" id="SignalP"/>
    </source>
</evidence>